<keyword evidence="2" id="KW-0808">Transferase</keyword>
<accession>A0A0D0MF78</accession>
<feature type="domain" description="Glycosyl transferase family 1" evidence="1">
    <location>
        <begin position="417"/>
        <end position="525"/>
    </location>
</feature>
<comment type="caution">
    <text evidence="2">The sequence shown here is derived from an EMBL/GenBank/DDBJ whole genome shotgun (WGS) entry which is preliminary data.</text>
</comment>
<dbReference type="PANTHER" id="PTHR46656:SF3">
    <property type="entry name" value="PUTATIVE-RELATED"/>
    <property type="match status" value="1"/>
</dbReference>
<dbReference type="GO" id="GO:0016757">
    <property type="term" value="F:glycosyltransferase activity"/>
    <property type="evidence" value="ECO:0007669"/>
    <property type="project" value="InterPro"/>
</dbReference>
<dbReference type="EMBL" id="JXQQ01000044">
    <property type="protein sequence ID" value="KIQ29659.1"/>
    <property type="molecule type" value="Genomic_DNA"/>
</dbReference>
<organism evidence="2 3">
    <name type="scientific">Variovorax paradoxus</name>
    <dbReference type="NCBI Taxonomy" id="34073"/>
    <lineage>
        <taxon>Bacteria</taxon>
        <taxon>Pseudomonadati</taxon>
        <taxon>Pseudomonadota</taxon>
        <taxon>Betaproteobacteria</taxon>
        <taxon>Burkholderiales</taxon>
        <taxon>Comamonadaceae</taxon>
        <taxon>Variovorax</taxon>
    </lineage>
</organism>
<evidence type="ECO:0000313" key="2">
    <source>
        <dbReference type="EMBL" id="KIQ29659.1"/>
    </source>
</evidence>
<reference evidence="2 3" key="1">
    <citation type="submission" date="2014-12" db="EMBL/GenBank/DDBJ databases">
        <title>16Stimator: statistical estimation of ribosomal gene copy numbers from draft genome assemblies.</title>
        <authorList>
            <person name="Perisin M.A."/>
            <person name="Vetter M."/>
            <person name="Gilbert J.A."/>
            <person name="Bergelson J."/>
        </authorList>
    </citation>
    <scope>NUCLEOTIDE SEQUENCE [LARGE SCALE GENOMIC DNA]</scope>
    <source>
        <strain evidence="2 3">MEDvA23</strain>
    </source>
</reference>
<evidence type="ECO:0000259" key="1">
    <source>
        <dbReference type="Pfam" id="PF00534"/>
    </source>
</evidence>
<dbReference type="CDD" id="cd03801">
    <property type="entry name" value="GT4_PimA-like"/>
    <property type="match status" value="1"/>
</dbReference>
<dbReference type="Gene3D" id="3.40.50.2000">
    <property type="entry name" value="Glycogen Phosphorylase B"/>
    <property type="match status" value="1"/>
</dbReference>
<dbReference type="PANTHER" id="PTHR46656">
    <property type="entry name" value="PUTATIVE-RELATED"/>
    <property type="match status" value="1"/>
</dbReference>
<gene>
    <name evidence="2" type="ORF">RT97_18625</name>
</gene>
<name>A0A0D0MF78_VARPD</name>
<dbReference type="Proteomes" id="UP000032067">
    <property type="component" value="Unassembled WGS sequence"/>
</dbReference>
<proteinExistence type="predicted"/>
<dbReference type="InterPro" id="IPR001296">
    <property type="entry name" value="Glyco_trans_1"/>
</dbReference>
<dbReference type="AlphaFoldDB" id="A0A0D0MF78"/>
<sequence>MADTWSAARWCLDLLRTRPDIARRFPAALSGGSDGEFGRWIANEGGEALQLSDSARALVAGCLSMDLGARARQAYLFHDDIKTPLPHGLLPMGQFELFQWFMRQGRQLTGLRLEEIWWLLREASEQPAVELLRAYAFAPAWQTLYPDGLTVFGRRAFAAWFGATYRVKDAWVDPAQWHVDMAPAAQIRMAYLAREDWRLRHPHALDEARHAAALIEWLATPAAAQTPEVAAWCAALDTAQVAAEMVAPGVNVIGHFAYPSGLRVSVEALVEGLQRVGVQTSLRDLKTDRKDDPTHAKFDGFEDFETTLIHAQPEPFFDQAFSRSDLHERSPRTYRVGYWYWEFDSIPDAWVAHAEKVDEVWAATEFVARGLRARLAQPVRTLFPGVKLGPFERRSRSYFGLRDEPYTFLFTFHMMSVMERKNPIGLIRAFTRAFGADDAVQLVLKTSFGDRHPQQFEALQAAAATAANVTIINEVYSPEDVLSLMDACDAYVSLHRSEGLGLTMAEAMLMGKPVIATNFSGNVDFMDSSNSLLVDYELVKLGKSIPPYDAHLEWAEPSEAHAAELMRRVFDNQAWAAELGAAARVSAESALSLDVAGRKAASRLAEIRAQQRDARNGRRED</sequence>
<protein>
    <submittedName>
        <fullName evidence="2">Group 1 glycosyl transferase</fullName>
    </submittedName>
</protein>
<dbReference type="SUPFAM" id="SSF53756">
    <property type="entry name" value="UDP-Glycosyltransferase/glycogen phosphorylase"/>
    <property type="match status" value="1"/>
</dbReference>
<evidence type="ECO:0000313" key="3">
    <source>
        <dbReference type="Proteomes" id="UP000032067"/>
    </source>
</evidence>
<dbReference type="Pfam" id="PF00534">
    <property type="entry name" value="Glycos_transf_1"/>
    <property type="match status" value="1"/>
</dbReference>